<gene>
    <name evidence="3" type="ORF">CC86DRAFT_380254</name>
</gene>
<keyword evidence="2" id="KW-0812">Transmembrane</keyword>
<evidence type="ECO:0000313" key="4">
    <source>
        <dbReference type="Proteomes" id="UP000799424"/>
    </source>
</evidence>
<evidence type="ECO:0000256" key="1">
    <source>
        <dbReference type="SAM" id="MobiDB-lite"/>
    </source>
</evidence>
<feature type="transmembrane region" description="Helical" evidence="2">
    <location>
        <begin position="14"/>
        <end position="46"/>
    </location>
</feature>
<evidence type="ECO:0000256" key="2">
    <source>
        <dbReference type="SAM" id="Phobius"/>
    </source>
</evidence>
<accession>A0A6A7AA79</accession>
<reference evidence="3" key="1">
    <citation type="journal article" date="2020" name="Stud. Mycol.">
        <title>101 Dothideomycetes genomes: a test case for predicting lifestyles and emergence of pathogens.</title>
        <authorList>
            <person name="Haridas S."/>
            <person name="Albert R."/>
            <person name="Binder M."/>
            <person name="Bloem J."/>
            <person name="Labutti K."/>
            <person name="Salamov A."/>
            <person name="Andreopoulos B."/>
            <person name="Baker S."/>
            <person name="Barry K."/>
            <person name="Bills G."/>
            <person name="Bluhm B."/>
            <person name="Cannon C."/>
            <person name="Castanera R."/>
            <person name="Culley D."/>
            <person name="Daum C."/>
            <person name="Ezra D."/>
            <person name="Gonzalez J."/>
            <person name="Henrissat B."/>
            <person name="Kuo A."/>
            <person name="Liang C."/>
            <person name="Lipzen A."/>
            <person name="Lutzoni F."/>
            <person name="Magnuson J."/>
            <person name="Mondo S."/>
            <person name="Nolan M."/>
            <person name="Ohm R."/>
            <person name="Pangilinan J."/>
            <person name="Park H.-J."/>
            <person name="Ramirez L."/>
            <person name="Alfaro M."/>
            <person name="Sun H."/>
            <person name="Tritt A."/>
            <person name="Yoshinaga Y."/>
            <person name="Zwiers L.-H."/>
            <person name="Turgeon B."/>
            <person name="Goodwin S."/>
            <person name="Spatafora J."/>
            <person name="Crous P."/>
            <person name="Grigoriev I."/>
        </authorList>
    </citation>
    <scope>NUCLEOTIDE SEQUENCE</scope>
    <source>
        <strain evidence="3">CBS 113818</strain>
    </source>
</reference>
<dbReference type="EMBL" id="MU006221">
    <property type="protein sequence ID" value="KAF2829567.1"/>
    <property type="molecule type" value="Genomic_DNA"/>
</dbReference>
<feature type="compositionally biased region" description="Polar residues" evidence="1">
    <location>
        <begin position="182"/>
        <end position="195"/>
    </location>
</feature>
<keyword evidence="2" id="KW-0472">Membrane</keyword>
<evidence type="ECO:0000313" key="3">
    <source>
        <dbReference type="EMBL" id="KAF2829567.1"/>
    </source>
</evidence>
<feature type="region of interest" description="Disordered" evidence="1">
    <location>
        <begin position="171"/>
        <end position="195"/>
    </location>
</feature>
<organism evidence="3 4">
    <name type="scientific">Ophiobolus disseminans</name>
    <dbReference type="NCBI Taxonomy" id="1469910"/>
    <lineage>
        <taxon>Eukaryota</taxon>
        <taxon>Fungi</taxon>
        <taxon>Dikarya</taxon>
        <taxon>Ascomycota</taxon>
        <taxon>Pezizomycotina</taxon>
        <taxon>Dothideomycetes</taxon>
        <taxon>Pleosporomycetidae</taxon>
        <taxon>Pleosporales</taxon>
        <taxon>Pleosporineae</taxon>
        <taxon>Phaeosphaeriaceae</taxon>
        <taxon>Ophiobolus</taxon>
    </lineage>
</organism>
<dbReference type="Proteomes" id="UP000799424">
    <property type="component" value="Unassembled WGS sequence"/>
</dbReference>
<keyword evidence="2" id="KW-1133">Transmembrane helix</keyword>
<keyword evidence="4" id="KW-1185">Reference proteome</keyword>
<proteinExistence type="predicted"/>
<dbReference type="AlphaFoldDB" id="A0A6A7AA79"/>
<name>A0A6A7AA79_9PLEO</name>
<sequence>MAKGTPTASSIVPFLWIMASLVCIVALRIPVYVILICIILLLFLLWGEHAHLVAKAHVVAMEERIAQLETQLSAIKNIPEYNNKIPIRVEEWPDEADADSSDCLEIDPTGLTSHQLRAASRNPLPRHVASVPSSWIAPSKRMYRSRTYSNLKWASEPLPPMGHRETMTTATHNMRRSKSETDLGNMSTKKSRQATKSSHLQELITICRKEIFTYLNRQSIAIINSRLSLASVFQKFDWVGSVGDRFSWYIDGAGVERRARDA</sequence>
<protein>
    <submittedName>
        <fullName evidence="3">Uncharacterized protein</fullName>
    </submittedName>
</protein>